<keyword evidence="2" id="KW-0812">Transmembrane</keyword>
<organism evidence="3 4">
    <name type="scientific">Alteromonas aestuariivivens</name>
    <dbReference type="NCBI Taxonomy" id="1938339"/>
    <lineage>
        <taxon>Bacteria</taxon>
        <taxon>Pseudomonadati</taxon>
        <taxon>Pseudomonadota</taxon>
        <taxon>Gammaproteobacteria</taxon>
        <taxon>Alteromonadales</taxon>
        <taxon>Alteromonadaceae</taxon>
        <taxon>Alteromonas/Salinimonas group</taxon>
        <taxon>Alteromonas</taxon>
    </lineage>
</organism>
<dbReference type="RefSeq" id="WP_115594096.1">
    <property type="nucleotide sequence ID" value="NZ_QRHA01000011.1"/>
</dbReference>
<accession>A0A3D8M3V9</accession>
<proteinExistence type="predicted"/>
<evidence type="ECO:0000256" key="2">
    <source>
        <dbReference type="SAM" id="Phobius"/>
    </source>
</evidence>
<comment type="caution">
    <text evidence="3">The sequence shown here is derived from an EMBL/GenBank/DDBJ whole genome shotgun (WGS) entry which is preliminary data.</text>
</comment>
<keyword evidence="4" id="KW-1185">Reference proteome</keyword>
<reference evidence="4" key="1">
    <citation type="submission" date="2018-08" db="EMBL/GenBank/DDBJ databases">
        <authorList>
            <person name="Zhang J."/>
            <person name="Du Z.-J."/>
        </authorList>
    </citation>
    <scope>NUCLEOTIDE SEQUENCE [LARGE SCALE GENOMIC DNA]</scope>
    <source>
        <strain evidence="4">KCTC 52655</strain>
    </source>
</reference>
<evidence type="ECO:0000256" key="1">
    <source>
        <dbReference type="SAM" id="Coils"/>
    </source>
</evidence>
<dbReference type="EMBL" id="QRHA01000011">
    <property type="protein sequence ID" value="RDV24369.1"/>
    <property type="molecule type" value="Genomic_DNA"/>
</dbReference>
<feature type="coiled-coil region" evidence="1">
    <location>
        <begin position="251"/>
        <end position="304"/>
    </location>
</feature>
<dbReference type="GO" id="GO:0005886">
    <property type="term" value="C:plasma membrane"/>
    <property type="evidence" value="ECO:0007669"/>
    <property type="project" value="TreeGrafter"/>
</dbReference>
<protein>
    <submittedName>
        <fullName evidence="3">Capsule biosynthesis protein</fullName>
    </submittedName>
</protein>
<keyword evidence="2" id="KW-0472">Membrane</keyword>
<feature type="transmembrane region" description="Helical" evidence="2">
    <location>
        <begin position="343"/>
        <end position="365"/>
    </location>
</feature>
<dbReference type="InterPro" id="IPR050445">
    <property type="entry name" value="Bact_polysacc_biosynth/exp"/>
</dbReference>
<sequence>MQDNYKKLIALFRRHSILVIAVPWLLYALYLILLASAQYESQSQLIIKSTESGSNFDPSSLLMSTVTGSAATSETHIIKAFVQSSDMLVYLNETLDLQAHYSSSNADIFSRLPKNATFEDFYLFYLEHVDISVDSTSSVITLKSVAFSPEMAQKINSTILSRSEAFINEINNNLAKSKLKFAQGEHDLVQEKLKDSKTQLLAFQSQYNVLDPTAEGAAFQQIALSLEATLAQKQAELQTMSSMMSDLAPDILNVKRQIRALKNQIEDQKAKINTSDNPEAALSVSELMAQYSNLKIQMELALQAYSSSLITLENARVDAYQQLQHLVTISAPQLPEENKYPQVGYNLTLFGVLLLMMYGIARIIIATIREL</sequence>
<dbReference type="OrthoDB" id="5580984at2"/>
<evidence type="ECO:0000313" key="4">
    <source>
        <dbReference type="Proteomes" id="UP000256561"/>
    </source>
</evidence>
<keyword evidence="2" id="KW-1133">Transmembrane helix</keyword>
<evidence type="ECO:0000313" key="3">
    <source>
        <dbReference type="EMBL" id="RDV24369.1"/>
    </source>
</evidence>
<dbReference type="Proteomes" id="UP000256561">
    <property type="component" value="Unassembled WGS sequence"/>
</dbReference>
<gene>
    <name evidence="3" type="ORF">DXV75_14220</name>
</gene>
<keyword evidence="1" id="KW-0175">Coiled coil</keyword>
<dbReference type="GO" id="GO:0004713">
    <property type="term" value="F:protein tyrosine kinase activity"/>
    <property type="evidence" value="ECO:0007669"/>
    <property type="project" value="TreeGrafter"/>
</dbReference>
<dbReference type="PANTHER" id="PTHR32309:SF13">
    <property type="entry name" value="FERRIC ENTEROBACTIN TRANSPORT PROTEIN FEPE"/>
    <property type="match status" value="1"/>
</dbReference>
<dbReference type="AlphaFoldDB" id="A0A3D8M3V9"/>
<name>A0A3D8M3V9_9ALTE</name>
<feature type="transmembrane region" description="Helical" evidence="2">
    <location>
        <begin position="16"/>
        <end position="39"/>
    </location>
</feature>
<dbReference type="PANTHER" id="PTHR32309">
    <property type="entry name" value="TYROSINE-PROTEIN KINASE"/>
    <property type="match status" value="1"/>
</dbReference>